<dbReference type="OrthoDB" id="10350216at2759"/>
<sequence length="281" mass="31767">MPTMRLNDSQDEKPAPIAPHQLSSLGAVPDLMEVASKKNRVRWASNLVTYEPNNTLSTQSLNNKPRVDSRKEHLSKRQRTAKTQRKEEDVSRNSLTPWDNTIAVQTTSRQRRTISGQYQPERGEPTHDEDSRRPRRSSRHVPPFVPEPPSKQNSLKTPRQGSLLSPQLSGYANSSFCSCYEDETIHNRGSRQHKHSTAADLEEGSMSQKMHSQLSAARDYIQWSTTPLPVSSRYSPSDRSVVQSPKLVGSTQTQIMFDDFVLFNDDDTDYGPYIARTATVV</sequence>
<dbReference type="AlphaFoldDB" id="A0A3D8RQ24"/>
<feature type="compositionally biased region" description="Polar residues" evidence="1">
    <location>
        <begin position="54"/>
        <end position="63"/>
    </location>
</feature>
<name>A0A3D8RQ24_9HELO</name>
<protein>
    <submittedName>
        <fullName evidence="2">Uncharacterized protein</fullName>
    </submittedName>
</protein>
<feature type="compositionally biased region" description="Polar residues" evidence="1">
    <location>
        <begin position="150"/>
        <end position="167"/>
    </location>
</feature>
<feature type="compositionally biased region" description="Polar residues" evidence="1">
    <location>
        <begin position="92"/>
        <end position="118"/>
    </location>
</feature>
<evidence type="ECO:0000313" key="2">
    <source>
        <dbReference type="EMBL" id="RDW76070.1"/>
    </source>
</evidence>
<comment type="caution">
    <text evidence="2">The sequence shown here is derived from an EMBL/GenBank/DDBJ whole genome shotgun (WGS) entry which is preliminary data.</text>
</comment>
<feature type="region of interest" description="Disordered" evidence="1">
    <location>
        <begin position="54"/>
        <end position="167"/>
    </location>
</feature>
<organism evidence="2 3">
    <name type="scientific">Coleophoma crateriformis</name>
    <dbReference type="NCBI Taxonomy" id="565419"/>
    <lineage>
        <taxon>Eukaryota</taxon>
        <taxon>Fungi</taxon>
        <taxon>Dikarya</taxon>
        <taxon>Ascomycota</taxon>
        <taxon>Pezizomycotina</taxon>
        <taxon>Leotiomycetes</taxon>
        <taxon>Helotiales</taxon>
        <taxon>Dermateaceae</taxon>
        <taxon>Coleophoma</taxon>
    </lineage>
</organism>
<feature type="region of interest" description="Disordered" evidence="1">
    <location>
        <begin position="1"/>
        <end position="22"/>
    </location>
</feature>
<feature type="region of interest" description="Disordered" evidence="1">
    <location>
        <begin position="186"/>
        <end position="213"/>
    </location>
</feature>
<feature type="compositionally biased region" description="Basic residues" evidence="1">
    <location>
        <begin position="73"/>
        <end position="83"/>
    </location>
</feature>
<accession>A0A3D8RQ24</accession>
<keyword evidence="3" id="KW-1185">Reference proteome</keyword>
<evidence type="ECO:0000313" key="3">
    <source>
        <dbReference type="Proteomes" id="UP000256328"/>
    </source>
</evidence>
<feature type="compositionally biased region" description="Basic and acidic residues" evidence="1">
    <location>
        <begin position="121"/>
        <end position="132"/>
    </location>
</feature>
<gene>
    <name evidence="2" type="ORF">BP5796_06891</name>
</gene>
<proteinExistence type="predicted"/>
<evidence type="ECO:0000256" key="1">
    <source>
        <dbReference type="SAM" id="MobiDB-lite"/>
    </source>
</evidence>
<reference evidence="2 3" key="1">
    <citation type="journal article" date="2018" name="IMA Fungus">
        <title>IMA Genome-F 9: Draft genome sequence of Annulohypoxylon stygium, Aspergillus mulundensis, Berkeleyomyces basicola (syn. Thielaviopsis basicola), Ceratocystis smalleyi, two Cercospora beticola strains, Coleophoma cylindrospora, Fusarium fracticaudum, Phialophora cf. hyalina, and Morchella septimelata.</title>
        <authorList>
            <person name="Wingfield B.D."/>
            <person name="Bills G.F."/>
            <person name="Dong Y."/>
            <person name="Huang W."/>
            <person name="Nel W.J."/>
            <person name="Swalarsk-Parry B.S."/>
            <person name="Vaghefi N."/>
            <person name="Wilken P.M."/>
            <person name="An Z."/>
            <person name="de Beer Z.W."/>
            <person name="De Vos L."/>
            <person name="Chen L."/>
            <person name="Duong T.A."/>
            <person name="Gao Y."/>
            <person name="Hammerbacher A."/>
            <person name="Kikkert J.R."/>
            <person name="Li Y."/>
            <person name="Li H."/>
            <person name="Li K."/>
            <person name="Li Q."/>
            <person name="Liu X."/>
            <person name="Ma X."/>
            <person name="Naidoo K."/>
            <person name="Pethybridge S.J."/>
            <person name="Sun J."/>
            <person name="Steenkamp E.T."/>
            <person name="van der Nest M.A."/>
            <person name="van Wyk S."/>
            <person name="Wingfield M.J."/>
            <person name="Xiong C."/>
            <person name="Yue Q."/>
            <person name="Zhang X."/>
        </authorList>
    </citation>
    <scope>NUCLEOTIDE SEQUENCE [LARGE SCALE GENOMIC DNA]</scope>
    <source>
        <strain evidence="2 3">BP5796</strain>
    </source>
</reference>
<dbReference type="Proteomes" id="UP000256328">
    <property type="component" value="Unassembled WGS sequence"/>
</dbReference>
<dbReference type="EMBL" id="PDLN01000009">
    <property type="protein sequence ID" value="RDW76070.1"/>
    <property type="molecule type" value="Genomic_DNA"/>
</dbReference>